<dbReference type="EMBL" id="CM002873">
    <property type="protein sequence ID" value="KFK35139.1"/>
    <property type="molecule type" value="Genomic_DNA"/>
</dbReference>
<reference evidence="2" key="1">
    <citation type="journal article" date="2015" name="Nat. Plants">
        <title>Genome expansion of Arabis alpina linked with retrotransposition and reduced symmetric DNA methylation.</title>
        <authorList>
            <person name="Willing E.M."/>
            <person name="Rawat V."/>
            <person name="Mandakova T."/>
            <person name="Maumus F."/>
            <person name="James G.V."/>
            <person name="Nordstroem K.J."/>
            <person name="Becker C."/>
            <person name="Warthmann N."/>
            <person name="Chica C."/>
            <person name="Szarzynska B."/>
            <person name="Zytnicki M."/>
            <person name="Albani M.C."/>
            <person name="Kiefer C."/>
            <person name="Bergonzi S."/>
            <person name="Castaings L."/>
            <person name="Mateos J.L."/>
            <person name="Berns M.C."/>
            <person name="Bujdoso N."/>
            <person name="Piofczyk T."/>
            <person name="de Lorenzo L."/>
            <person name="Barrero-Sicilia C."/>
            <person name="Mateos I."/>
            <person name="Piednoel M."/>
            <person name="Hagmann J."/>
            <person name="Chen-Min-Tao R."/>
            <person name="Iglesias-Fernandez R."/>
            <person name="Schuster S.C."/>
            <person name="Alonso-Blanco C."/>
            <person name="Roudier F."/>
            <person name="Carbonero P."/>
            <person name="Paz-Ares J."/>
            <person name="Davis S.J."/>
            <person name="Pecinka A."/>
            <person name="Quesneville H."/>
            <person name="Colot V."/>
            <person name="Lysak M.A."/>
            <person name="Weigel D."/>
            <person name="Coupland G."/>
            <person name="Schneeberger K."/>
        </authorList>
    </citation>
    <scope>NUCLEOTIDE SEQUENCE [LARGE SCALE GENOMIC DNA]</scope>
    <source>
        <strain evidence="2">cv. Pajares</strain>
    </source>
</reference>
<evidence type="ECO:0000313" key="2">
    <source>
        <dbReference type="Proteomes" id="UP000029120"/>
    </source>
</evidence>
<dbReference type="Gramene" id="KFK35139">
    <property type="protein sequence ID" value="KFK35139"/>
    <property type="gene ID" value="AALP_AA5G243200"/>
</dbReference>
<sequence length="102" mass="11769">MSWFFKFYPQNLYIKDSTAQSFGEKYGVVAYQKPWGGSHLRLFWQYIASASTCCSNSLYFEELYDYFTTEQVLLINPIQAYYGNCMAPGIVSVNRQDLLGGK</sequence>
<keyword evidence="2" id="KW-1185">Reference proteome</keyword>
<protein>
    <submittedName>
        <fullName evidence="1">Uncharacterized protein</fullName>
    </submittedName>
</protein>
<gene>
    <name evidence="1" type="ordered locus">AALP_Aa5g243200</name>
</gene>
<evidence type="ECO:0000313" key="1">
    <source>
        <dbReference type="EMBL" id="KFK35139.1"/>
    </source>
</evidence>
<proteinExistence type="predicted"/>
<name>A0A087GZ37_ARAAL</name>
<dbReference type="eggNOG" id="KOG3085">
    <property type="taxonomic scope" value="Eukaryota"/>
</dbReference>
<accession>A0A087GZ37</accession>
<dbReference type="Proteomes" id="UP000029120">
    <property type="component" value="Chromosome 5"/>
</dbReference>
<organism evidence="1 2">
    <name type="scientific">Arabis alpina</name>
    <name type="common">Alpine rock-cress</name>
    <dbReference type="NCBI Taxonomy" id="50452"/>
    <lineage>
        <taxon>Eukaryota</taxon>
        <taxon>Viridiplantae</taxon>
        <taxon>Streptophyta</taxon>
        <taxon>Embryophyta</taxon>
        <taxon>Tracheophyta</taxon>
        <taxon>Spermatophyta</taxon>
        <taxon>Magnoliopsida</taxon>
        <taxon>eudicotyledons</taxon>
        <taxon>Gunneridae</taxon>
        <taxon>Pentapetalae</taxon>
        <taxon>rosids</taxon>
        <taxon>malvids</taxon>
        <taxon>Brassicales</taxon>
        <taxon>Brassicaceae</taxon>
        <taxon>Arabideae</taxon>
        <taxon>Arabis</taxon>
    </lineage>
</organism>
<dbReference type="AlphaFoldDB" id="A0A087GZ37"/>
<dbReference type="OrthoDB" id="1694274at2759"/>